<feature type="region of interest" description="Disordered" evidence="1">
    <location>
        <begin position="1"/>
        <end position="77"/>
    </location>
</feature>
<reference evidence="2" key="1">
    <citation type="submission" date="2020-05" db="EMBL/GenBank/DDBJ databases">
        <title>WGS assembly of Panicum virgatum.</title>
        <authorList>
            <person name="Lovell J.T."/>
            <person name="Jenkins J."/>
            <person name="Shu S."/>
            <person name="Juenger T.E."/>
            <person name="Schmutz J."/>
        </authorList>
    </citation>
    <scope>NUCLEOTIDE SEQUENCE</scope>
    <source>
        <strain evidence="2">AP13</strain>
    </source>
</reference>
<dbReference type="PROSITE" id="PS51257">
    <property type="entry name" value="PROKAR_LIPOPROTEIN"/>
    <property type="match status" value="1"/>
</dbReference>
<evidence type="ECO:0000313" key="3">
    <source>
        <dbReference type="Proteomes" id="UP000823388"/>
    </source>
</evidence>
<proteinExistence type="predicted"/>
<organism evidence="2 3">
    <name type="scientific">Panicum virgatum</name>
    <name type="common">Blackwell switchgrass</name>
    <dbReference type="NCBI Taxonomy" id="38727"/>
    <lineage>
        <taxon>Eukaryota</taxon>
        <taxon>Viridiplantae</taxon>
        <taxon>Streptophyta</taxon>
        <taxon>Embryophyta</taxon>
        <taxon>Tracheophyta</taxon>
        <taxon>Spermatophyta</taxon>
        <taxon>Magnoliopsida</taxon>
        <taxon>Liliopsida</taxon>
        <taxon>Poales</taxon>
        <taxon>Poaceae</taxon>
        <taxon>PACMAD clade</taxon>
        <taxon>Panicoideae</taxon>
        <taxon>Panicodae</taxon>
        <taxon>Paniceae</taxon>
        <taxon>Panicinae</taxon>
        <taxon>Panicum</taxon>
        <taxon>Panicum sect. Hiantes</taxon>
    </lineage>
</organism>
<dbReference type="AlphaFoldDB" id="A0A8T0PTG0"/>
<dbReference type="Proteomes" id="UP000823388">
    <property type="component" value="Chromosome 7N"/>
</dbReference>
<gene>
    <name evidence="2" type="ORF">PVAP13_7NG132614</name>
</gene>
<keyword evidence="3" id="KW-1185">Reference proteome</keyword>
<comment type="caution">
    <text evidence="2">The sequence shown here is derived from an EMBL/GenBank/DDBJ whole genome shotgun (WGS) entry which is preliminary data.</text>
</comment>
<sequence length="136" mass="14432">MRASRGGARRGQHGGNAVFSAREPPPPPLSTLGSCHTAAVRARPPPSVLGRLRRRPRSVAPVFRARPPPPSSALGGPRLPCSAAATTHPYLVLRQLRFSCCNLAEKQRTISTYQGMHGSTTDLSLTIIGVSLSLGF</sequence>
<name>A0A8T0PTG0_PANVG</name>
<dbReference type="EMBL" id="CM029050">
    <property type="protein sequence ID" value="KAG2564365.1"/>
    <property type="molecule type" value="Genomic_DNA"/>
</dbReference>
<evidence type="ECO:0000256" key="1">
    <source>
        <dbReference type="SAM" id="MobiDB-lite"/>
    </source>
</evidence>
<protein>
    <submittedName>
        <fullName evidence="2">Uncharacterized protein</fullName>
    </submittedName>
</protein>
<accession>A0A8T0PTG0</accession>
<evidence type="ECO:0000313" key="2">
    <source>
        <dbReference type="EMBL" id="KAG2564365.1"/>
    </source>
</evidence>